<feature type="compositionally biased region" description="Acidic residues" evidence="1">
    <location>
        <begin position="37"/>
        <end position="57"/>
    </location>
</feature>
<evidence type="ECO:0000256" key="2">
    <source>
        <dbReference type="SAM" id="SignalP"/>
    </source>
</evidence>
<feature type="chain" id="PRO_5046714106" evidence="2">
    <location>
        <begin position="28"/>
        <end position="57"/>
    </location>
</feature>
<name>A0ABW0ZD09_9ACTN</name>
<keyword evidence="4" id="KW-1185">Reference proteome</keyword>
<keyword evidence="2" id="KW-0732">Signal</keyword>
<evidence type="ECO:0000313" key="4">
    <source>
        <dbReference type="Proteomes" id="UP001596072"/>
    </source>
</evidence>
<organism evidence="3 4">
    <name type="scientific">Nocardioides vastitatis</name>
    <dbReference type="NCBI Taxonomy" id="2568655"/>
    <lineage>
        <taxon>Bacteria</taxon>
        <taxon>Bacillati</taxon>
        <taxon>Actinomycetota</taxon>
        <taxon>Actinomycetes</taxon>
        <taxon>Propionibacteriales</taxon>
        <taxon>Nocardioidaceae</taxon>
        <taxon>Nocardioides</taxon>
    </lineage>
</organism>
<sequence length="57" mass="5846">MTINRSHLRPTAAGVALLAAVTLGACGSDGDSVQNDPVDDSSETTPGEDENQDAPDY</sequence>
<evidence type="ECO:0000256" key="1">
    <source>
        <dbReference type="SAM" id="MobiDB-lite"/>
    </source>
</evidence>
<gene>
    <name evidence="3" type="ORF">ACFPQB_02990</name>
</gene>
<protein>
    <submittedName>
        <fullName evidence="3">Uncharacterized protein</fullName>
    </submittedName>
</protein>
<feature type="region of interest" description="Disordered" evidence="1">
    <location>
        <begin position="26"/>
        <end position="57"/>
    </location>
</feature>
<comment type="caution">
    <text evidence="3">The sequence shown here is derived from an EMBL/GenBank/DDBJ whole genome shotgun (WGS) entry which is preliminary data.</text>
</comment>
<reference evidence="4" key="1">
    <citation type="journal article" date="2019" name="Int. J. Syst. Evol. Microbiol.">
        <title>The Global Catalogue of Microorganisms (GCM) 10K type strain sequencing project: providing services to taxonomists for standard genome sequencing and annotation.</title>
        <authorList>
            <consortium name="The Broad Institute Genomics Platform"/>
            <consortium name="The Broad Institute Genome Sequencing Center for Infectious Disease"/>
            <person name="Wu L."/>
            <person name="Ma J."/>
        </authorList>
    </citation>
    <scope>NUCLEOTIDE SEQUENCE [LARGE SCALE GENOMIC DNA]</scope>
    <source>
        <strain evidence="4">YIM 94188</strain>
    </source>
</reference>
<dbReference type="PROSITE" id="PS51257">
    <property type="entry name" value="PROKAR_LIPOPROTEIN"/>
    <property type="match status" value="1"/>
</dbReference>
<dbReference type="RefSeq" id="WP_168798214.1">
    <property type="nucleotide sequence ID" value="NZ_JBHSNS010000001.1"/>
</dbReference>
<feature type="signal peptide" evidence="2">
    <location>
        <begin position="1"/>
        <end position="27"/>
    </location>
</feature>
<dbReference type="Proteomes" id="UP001596072">
    <property type="component" value="Unassembled WGS sequence"/>
</dbReference>
<proteinExistence type="predicted"/>
<dbReference type="EMBL" id="JBHSNS010000001">
    <property type="protein sequence ID" value="MFC5727868.1"/>
    <property type="molecule type" value="Genomic_DNA"/>
</dbReference>
<evidence type="ECO:0000313" key="3">
    <source>
        <dbReference type="EMBL" id="MFC5727868.1"/>
    </source>
</evidence>
<accession>A0ABW0ZD09</accession>